<comment type="caution">
    <text evidence="2">The sequence shown here is derived from an EMBL/GenBank/DDBJ whole genome shotgun (WGS) entry which is preliminary data.</text>
</comment>
<protein>
    <submittedName>
        <fullName evidence="2">Uncharacterized protein</fullName>
    </submittedName>
</protein>
<dbReference type="Proteomes" id="UP001159370">
    <property type="component" value="Unassembled WGS sequence"/>
</dbReference>
<organism evidence="2 3">
    <name type="scientific">Umezakia ovalisporum FSS-62</name>
    <dbReference type="NCBI Taxonomy" id="2971776"/>
    <lineage>
        <taxon>Bacteria</taxon>
        <taxon>Bacillati</taxon>
        <taxon>Cyanobacteriota</taxon>
        <taxon>Cyanophyceae</taxon>
        <taxon>Nostocales</taxon>
        <taxon>Nodulariaceae</taxon>
        <taxon>Umezakia</taxon>
    </lineage>
</organism>
<evidence type="ECO:0000256" key="1">
    <source>
        <dbReference type="SAM" id="MobiDB-lite"/>
    </source>
</evidence>
<dbReference type="AlphaFoldDB" id="A0AA43H1E5"/>
<reference evidence="2 3" key="1">
    <citation type="journal article" date="2023" name="J. Phycol.">
        <title>Chrysosporum ovalisporum is synonymous with the true-branching cyanobacterium Umezakia natans (Nostocales/Aphanizomenonaceae).</title>
        <authorList>
            <person name="McGregor G.B."/>
            <person name="Sendall B.C."/>
            <person name="Niiyama Y."/>
            <person name="Tuji A."/>
            <person name="Willis A."/>
        </authorList>
    </citation>
    <scope>NUCLEOTIDE SEQUENCE [LARGE SCALE GENOMIC DNA]</scope>
    <source>
        <strain evidence="2 3">FSS-62</strain>
    </source>
</reference>
<evidence type="ECO:0000313" key="2">
    <source>
        <dbReference type="EMBL" id="MDH6065416.1"/>
    </source>
</evidence>
<feature type="region of interest" description="Disordered" evidence="1">
    <location>
        <begin position="47"/>
        <end position="70"/>
    </location>
</feature>
<evidence type="ECO:0000313" key="3">
    <source>
        <dbReference type="Proteomes" id="UP001159370"/>
    </source>
</evidence>
<proteinExistence type="predicted"/>
<sequence>MCEVTTIGTAFLVGASTKLGEHAMEYAIKNRDKAKKLMEDCDQEIQSGWERDREAGGVSSWGKESKTATA</sequence>
<accession>A0AA43H1E5</accession>
<gene>
    <name evidence="2" type="ORF">NWP23_16970</name>
</gene>
<dbReference type="EMBL" id="JANQDL010000108">
    <property type="protein sequence ID" value="MDH6065416.1"/>
    <property type="molecule type" value="Genomic_DNA"/>
</dbReference>
<name>A0AA43H1E5_9CYAN</name>
<dbReference type="RefSeq" id="WP_280701022.1">
    <property type="nucleotide sequence ID" value="NZ_JANQDL010000108.1"/>
</dbReference>